<accession>N2B9Q2</accession>
<comment type="similarity">
    <text evidence="3 4">Belongs to the DegT/DnrJ/EryC1 family.</text>
</comment>
<dbReference type="NCBIfam" id="NF011936">
    <property type="entry name" value="PRK15407.1"/>
    <property type="match status" value="1"/>
</dbReference>
<dbReference type="Proteomes" id="UP000012589">
    <property type="component" value="Unassembled WGS sequence"/>
</dbReference>
<dbReference type="GO" id="GO:0008483">
    <property type="term" value="F:transaminase activity"/>
    <property type="evidence" value="ECO:0007669"/>
    <property type="project" value="TreeGrafter"/>
</dbReference>
<dbReference type="GO" id="GO:0000271">
    <property type="term" value="P:polysaccharide biosynthetic process"/>
    <property type="evidence" value="ECO:0007669"/>
    <property type="project" value="TreeGrafter"/>
</dbReference>
<evidence type="ECO:0000256" key="1">
    <source>
        <dbReference type="ARBA" id="ARBA00001933"/>
    </source>
</evidence>
<dbReference type="InterPro" id="IPR015424">
    <property type="entry name" value="PyrdxlP-dep_Trfase"/>
</dbReference>
<reference evidence="5 6" key="1">
    <citation type="journal article" date="2014" name="Genome Announc.">
        <title>Draft genome sequences of the altered schaedler flora, a defined bacterial community from gnotobiotic mice.</title>
        <authorList>
            <person name="Wannemuehler M.J."/>
            <person name="Overstreet A.M."/>
            <person name="Ward D.V."/>
            <person name="Phillips G.J."/>
        </authorList>
    </citation>
    <scope>NUCLEOTIDE SEQUENCE [LARGE SCALE GENOMIC DNA]</scope>
    <source>
        <strain evidence="5 6">ASF492</strain>
    </source>
</reference>
<name>N2B9Q2_9FIRM</name>
<proteinExistence type="inferred from homology"/>
<evidence type="ECO:0000313" key="5">
    <source>
        <dbReference type="EMBL" id="EMZ37131.1"/>
    </source>
</evidence>
<dbReference type="EMBL" id="AQFT01000014">
    <property type="protein sequence ID" value="EMZ37131.1"/>
    <property type="molecule type" value="Genomic_DNA"/>
</dbReference>
<dbReference type="PANTHER" id="PTHR30244">
    <property type="entry name" value="TRANSAMINASE"/>
    <property type="match status" value="1"/>
</dbReference>
<dbReference type="PATRIC" id="fig|1235802.3.peg.497"/>
<dbReference type="GO" id="GO:0030170">
    <property type="term" value="F:pyridoxal phosphate binding"/>
    <property type="evidence" value="ECO:0007669"/>
    <property type="project" value="TreeGrafter"/>
</dbReference>
<comment type="caution">
    <text evidence="5">The sequence shown here is derived from an EMBL/GenBank/DDBJ whole genome shotgun (WGS) entry which is preliminary data.</text>
</comment>
<dbReference type="InterPro" id="IPR015422">
    <property type="entry name" value="PyrdxlP-dep_Trfase_small"/>
</dbReference>
<dbReference type="SUPFAM" id="SSF53383">
    <property type="entry name" value="PLP-dependent transferases"/>
    <property type="match status" value="1"/>
</dbReference>
<dbReference type="PANTHER" id="PTHR30244:SF34">
    <property type="entry name" value="DTDP-4-AMINO-4,6-DIDEOXYGALACTOSE TRANSAMINASE"/>
    <property type="match status" value="1"/>
</dbReference>
<keyword evidence="6" id="KW-1185">Reference proteome</keyword>
<dbReference type="Gene3D" id="3.40.640.10">
    <property type="entry name" value="Type I PLP-dependent aspartate aminotransferase-like (Major domain)"/>
    <property type="match status" value="1"/>
</dbReference>
<protein>
    <recommendedName>
        <fullName evidence="7">CDP-6-deoxy-D-xylo-4-hexulose-3-dehydrase</fullName>
    </recommendedName>
</protein>
<comment type="cofactor">
    <cofactor evidence="1">
        <name>pyridoxal 5'-phosphate</name>
        <dbReference type="ChEBI" id="CHEBI:597326"/>
    </cofactor>
</comment>
<dbReference type="eggNOG" id="COG0399">
    <property type="taxonomic scope" value="Bacteria"/>
</dbReference>
<dbReference type="OrthoDB" id="9810913at2"/>
<evidence type="ECO:0000256" key="3">
    <source>
        <dbReference type="ARBA" id="ARBA00037999"/>
    </source>
</evidence>
<sequence>MNKKSEFDSCAENYRQKQLHDEILAKVGEYYQRFHKTQEYKKGDRISYAGRIYNEEEMLNLTDAALEFWLTQGRYTDTFEAGLAEYIGTAHASLTNSGSSANLLAFMALTAEELGERRIRRGDEVITVAAGFPTTVAPIVQYGAVPVFVDVTVPDYNINSETLEKAVSDKTKAVFLAHTLGNPFDIQKIKGLCEKYHLWLIEDNCDALGSEYFWNGEWKKTGTAGNLATCSFYPPHHITMGEGGAVCTDNPVLHKLVRSFRDWGRDCWCRSGMDDTCKHRYTQQFGELPLGYDHKYVYSHFGYNLKATDLQAAIGCAQLKKLPGFIKARREHWTFLRNELEDISDRIILPMEREGTRPSWFGFLMTVKGDAGFSRNDLAEYLESENIQTRFLFAGNLLKHPCFDGMRRRKEGFRIAGSLEHTDRIMEQSLWVGVYPGMTTQMLTFMAEKIKAFCRTGR</sequence>
<evidence type="ECO:0008006" key="7">
    <source>
        <dbReference type="Google" id="ProtNLM"/>
    </source>
</evidence>
<evidence type="ECO:0000256" key="4">
    <source>
        <dbReference type="RuleBase" id="RU004508"/>
    </source>
</evidence>
<dbReference type="FunFam" id="3.40.640.10:FF:000079">
    <property type="entry name" value="LPS biosynthesis protein"/>
    <property type="match status" value="1"/>
</dbReference>
<dbReference type="AlphaFoldDB" id="N2B9Q2"/>
<dbReference type="InterPro" id="IPR015421">
    <property type="entry name" value="PyrdxlP-dep_Trfase_major"/>
</dbReference>
<keyword evidence="2 4" id="KW-0663">Pyridoxal phosphate</keyword>
<dbReference type="InterPro" id="IPR000653">
    <property type="entry name" value="DegT/StrS_aminotransferase"/>
</dbReference>
<evidence type="ECO:0000313" key="6">
    <source>
        <dbReference type="Proteomes" id="UP000012589"/>
    </source>
</evidence>
<evidence type="ECO:0000256" key="2">
    <source>
        <dbReference type="ARBA" id="ARBA00022898"/>
    </source>
</evidence>
<gene>
    <name evidence="5" type="ORF">C823_00474</name>
</gene>
<dbReference type="Pfam" id="PF01041">
    <property type="entry name" value="DegT_DnrJ_EryC1"/>
    <property type="match status" value="1"/>
</dbReference>
<organism evidence="5 6">
    <name type="scientific">Eubacterium plexicaudatum ASF492</name>
    <dbReference type="NCBI Taxonomy" id="1235802"/>
    <lineage>
        <taxon>Bacteria</taxon>
        <taxon>Bacillati</taxon>
        <taxon>Bacillota</taxon>
        <taxon>Clostridia</taxon>
        <taxon>Eubacteriales</taxon>
        <taxon>Eubacteriaceae</taxon>
        <taxon>Eubacterium</taxon>
    </lineage>
</organism>
<dbReference type="Gene3D" id="3.90.1150.10">
    <property type="entry name" value="Aspartate Aminotransferase, domain 1"/>
    <property type="match status" value="1"/>
</dbReference>
<dbReference type="PIRSF" id="PIRSF000390">
    <property type="entry name" value="PLP_StrS"/>
    <property type="match status" value="1"/>
</dbReference>
<dbReference type="HOGENOM" id="CLU_033332_5_0_9"/>
<dbReference type="STRING" id="1235802.C823_00474"/>
<dbReference type="CDD" id="cd00616">
    <property type="entry name" value="AHBA_syn"/>
    <property type="match status" value="1"/>
</dbReference>